<dbReference type="FunFam" id="1.10.287.950:FF:000001">
    <property type="entry name" value="Methyl-accepting chemotaxis sensory transducer"/>
    <property type="match status" value="1"/>
</dbReference>
<evidence type="ECO:0000259" key="13">
    <source>
        <dbReference type="PROSITE" id="PS50885"/>
    </source>
</evidence>
<evidence type="ECO:0000256" key="7">
    <source>
        <dbReference type="ARBA" id="ARBA00023136"/>
    </source>
</evidence>
<dbReference type="GO" id="GO:0006935">
    <property type="term" value="P:chemotaxis"/>
    <property type="evidence" value="ECO:0007669"/>
    <property type="project" value="UniProtKB-KW"/>
</dbReference>
<reference evidence="14" key="2">
    <citation type="submission" date="2020-09" db="EMBL/GenBank/DDBJ databases">
        <authorList>
            <person name="Sun Q."/>
            <person name="Kim S."/>
        </authorList>
    </citation>
    <scope>NUCLEOTIDE SEQUENCE</scope>
    <source>
        <strain evidence="14">KCTC 42731</strain>
    </source>
</reference>
<comment type="subcellular location">
    <subcellularLocation>
        <location evidence="1">Cell membrane</location>
        <topology evidence="1">Multi-pass membrane protein</topology>
    </subcellularLocation>
</comment>
<dbReference type="RefSeq" id="WP_189767460.1">
    <property type="nucleotide sequence ID" value="NZ_BNCK01000002.1"/>
</dbReference>
<dbReference type="PANTHER" id="PTHR32089">
    <property type="entry name" value="METHYL-ACCEPTING CHEMOTAXIS PROTEIN MCPB"/>
    <property type="match status" value="1"/>
</dbReference>
<feature type="domain" description="HAMP" evidence="13">
    <location>
        <begin position="444"/>
        <end position="499"/>
    </location>
</feature>
<accession>A0A919EH95</accession>
<dbReference type="Pfam" id="PF00672">
    <property type="entry name" value="HAMP"/>
    <property type="match status" value="1"/>
</dbReference>
<proteinExistence type="inferred from homology"/>
<dbReference type="AlphaFoldDB" id="A0A919EH95"/>
<keyword evidence="2" id="KW-1003">Cell membrane</keyword>
<dbReference type="InterPro" id="IPR004089">
    <property type="entry name" value="MCPsignal_dom"/>
</dbReference>
<keyword evidence="15" id="KW-1185">Reference proteome</keyword>
<dbReference type="SMART" id="SM00283">
    <property type="entry name" value="MA"/>
    <property type="match status" value="1"/>
</dbReference>
<dbReference type="PANTHER" id="PTHR32089:SF39">
    <property type="entry name" value="METHYL-ACCEPTING CHEMOTAXIS PROTEIN HLYB"/>
    <property type="match status" value="1"/>
</dbReference>
<dbReference type="Gene3D" id="3.30.450.20">
    <property type="entry name" value="PAS domain"/>
    <property type="match status" value="1"/>
</dbReference>
<dbReference type="Pfam" id="PF00015">
    <property type="entry name" value="MCPsignal"/>
    <property type="match status" value="1"/>
</dbReference>
<evidence type="ECO:0000256" key="3">
    <source>
        <dbReference type="ARBA" id="ARBA00022481"/>
    </source>
</evidence>
<evidence type="ECO:0000256" key="8">
    <source>
        <dbReference type="ARBA" id="ARBA00023224"/>
    </source>
</evidence>
<feature type="transmembrane region" description="Helical" evidence="11">
    <location>
        <begin position="424"/>
        <end position="447"/>
    </location>
</feature>
<reference evidence="14" key="1">
    <citation type="journal article" date="2014" name="Int. J. Syst. Evol. Microbiol.">
        <title>Complete genome sequence of Corynebacterium casei LMG S-19264T (=DSM 44701T), isolated from a smear-ripened cheese.</title>
        <authorList>
            <consortium name="US DOE Joint Genome Institute (JGI-PGF)"/>
            <person name="Walter F."/>
            <person name="Albersmeier A."/>
            <person name="Kalinowski J."/>
            <person name="Ruckert C."/>
        </authorList>
    </citation>
    <scope>NUCLEOTIDE SEQUENCE</scope>
    <source>
        <strain evidence="14">KCTC 42731</strain>
    </source>
</reference>
<keyword evidence="7 11" id="KW-0472">Membrane</keyword>
<evidence type="ECO:0000256" key="4">
    <source>
        <dbReference type="ARBA" id="ARBA00022500"/>
    </source>
</evidence>
<name>A0A919EH95_9GAMM</name>
<evidence type="ECO:0000256" key="1">
    <source>
        <dbReference type="ARBA" id="ARBA00004651"/>
    </source>
</evidence>
<keyword evidence="6 11" id="KW-1133">Transmembrane helix</keyword>
<protein>
    <submittedName>
        <fullName evidence="14">Methyl-accepting chemotaxis protein</fullName>
    </submittedName>
</protein>
<dbReference type="CDD" id="cd06225">
    <property type="entry name" value="HAMP"/>
    <property type="match status" value="1"/>
</dbReference>
<dbReference type="GO" id="GO:0005886">
    <property type="term" value="C:plasma membrane"/>
    <property type="evidence" value="ECO:0007669"/>
    <property type="project" value="UniProtKB-SubCell"/>
</dbReference>
<dbReference type="EMBL" id="BNCK01000002">
    <property type="protein sequence ID" value="GHF82959.1"/>
    <property type="molecule type" value="Genomic_DNA"/>
</dbReference>
<dbReference type="SUPFAM" id="SSF58104">
    <property type="entry name" value="Methyl-accepting chemotaxis protein (MCP) signaling domain"/>
    <property type="match status" value="1"/>
</dbReference>
<evidence type="ECO:0000256" key="9">
    <source>
        <dbReference type="ARBA" id="ARBA00029447"/>
    </source>
</evidence>
<keyword evidence="3" id="KW-0488">Methylation</keyword>
<sequence>MTIKTKLIILAILLALIPALILSTTITYNANQSAFSALEQKTTQRLTSLRELKKAQISDYISDIEAQISVMSKNIAVKSAAEKFIQTFHNKDVSHYDPSVHRFNVTQYYQQQFTQTFKTKNDTFNLSSQITQTLAALDEKAMYFQNKYIVGNPNPIGEKQRLTAAGNSHYDVIHSQYHSMFTHYLNQFGFYDLFIVDAKTGHIVYSVFKEVDFATSLKTGPYANSAIAKAFNQALSLKKNTNSTLVEFENYFPSYDQAASFIASPINNAAGQTQAVLIFQMPIDGINNIMTNNKQWQSIGLGLSGETYLVGPNKTLRSESRFLIENKTEYLDNIKSLLTEQTITKIKNFNSAIGLQKVDTLGVELALAGKTGVNQFQDYRGESVLSAYTPFKYGNHTWALLAEIDAKEAYADAVSLTENLIYDAIVTLIITTIISVIIGLFAASHLIKPLQILVKRINAIAQGDGDLTVKLALADRPDEIGQVGKAFNTFIEKIRNIIRDIDLHASQLTTSSEELSAVTLSTTEVVNKQKHKTEHSSQIMTEFNEDIKDIANNSIDTAELTQQANTESSLGAKISSQAEQSILQLVNSVTVASTELEALNKQILEITDILNVIDSIADQTNLLSLNAAIEAARAGESGRGFSVVADEVRGLAAKTQQSTIEIQQKIHCLHSSSNTSVSAMQDAVDEAQHGIALVKSTAQNLQLVANLMARVSCKNQESAQVAHHQCDNVNHVHQNIKDIAAYTENTASASLQTSQASEELAILAVQLSTIVRQFKY</sequence>
<dbReference type="GO" id="GO:0007165">
    <property type="term" value="P:signal transduction"/>
    <property type="evidence" value="ECO:0007669"/>
    <property type="project" value="UniProtKB-KW"/>
</dbReference>
<evidence type="ECO:0000256" key="11">
    <source>
        <dbReference type="SAM" id="Phobius"/>
    </source>
</evidence>
<dbReference type="PROSITE" id="PS50111">
    <property type="entry name" value="CHEMOTAXIS_TRANSDUC_2"/>
    <property type="match status" value="1"/>
</dbReference>
<evidence type="ECO:0000256" key="6">
    <source>
        <dbReference type="ARBA" id="ARBA00022989"/>
    </source>
</evidence>
<dbReference type="Proteomes" id="UP000623842">
    <property type="component" value="Unassembled WGS sequence"/>
</dbReference>
<dbReference type="InterPro" id="IPR003660">
    <property type="entry name" value="HAMP_dom"/>
</dbReference>
<dbReference type="SMART" id="SM00304">
    <property type="entry name" value="HAMP"/>
    <property type="match status" value="1"/>
</dbReference>
<evidence type="ECO:0000256" key="2">
    <source>
        <dbReference type="ARBA" id="ARBA00022475"/>
    </source>
</evidence>
<comment type="similarity">
    <text evidence="9">Belongs to the methyl-accepting chemotaxis (MCP) protein family.</text>
</comment>
<dbReference type="CDD" id="cd11386">
    <property type="entry name" value="MCP_signal"/>
    <property type="match status" value="1"/>
</dbReference>
<comment type="caution">
    <text evidence="14">The sequence shown here is derived from an EMBL/GenBank/DDBJ whole genome shotgun (WGS) entry which is preliminary data.</text>
</comment>
<evidence type="ECO:0000259" key="12">
    <source>
        <dbReference type="PROSITE" id="PS50111"/>
    </source>
</evidence>
<gene>
    <name evidence="14" type="ORF">GCM10017161_07750</name>
</gene>
<evidence type="ECO:0000256" key="10">
    <source>
        <dbReference type="PROSITE-ProRule" id="PRU00284"/>
    </source>
</evidence>
<keyword evidence="4" id="KW-0145">Chemotaxis</keyword>
<feature type="domain" description="Methyl-accepting transducer" evidence="12">
    <location>
        <begin position="504"/>
        <end position="740"/>
    </location>
</feature>
<keyword evidence="5 11" id="KW-0812">Transmembrane</keyword>
<evidence type="ECO:0000313" key="14">
    <source>
        <dbReference type="EMBL" id="GHF82959.1"/>
    </source>
</evidence>
<dbReference type="Gene3D" id="1.10.287.950">
    <property type="entry name" value="Methyl-accepting chemotaxis protein"/>
    <property type="match status" value="1"/>
</dbReference>
<evidence type="ECO:0000313" key="15">
    <source>
        <dbReference type="Proteomes" id="UP000623842"/>
    </source>
</evidence>
<keyword evidence="8 10" id="KW-0807">Transducer</keyword>
<organism evidence="14 15">
    <name type="scientific">Thalassotalea marina</name>
    <dbReference type="NCBI Taxonomy" id="1673741"/>
    <lineage>
        <taxon>Bacteria</taxon>
        <taxon>Pseudomonadati</taxon>
        <taxon>Pseudomonadota</taxon>
        <taxon>Gammaproteobacteria</taxon>
        <taxon>Alteromonadales</taxon>
        <taxon>Colwelliaceae</taxon>
        <taxon>Thalassotalea</taxon>
    </lineage>
</organism>
<evidence type="ECO:0000256" key="5">
    <source>
        <dbReference type="ARBA" id="ARBA00022692"/>
    </source>
</evidence>
<dbReference type="PROSITE" id="PS50885">
    <property type="entry name" value="HAMP"/>
    <property type="match status" value="1"/>
</dbReference>